<sequence>MTDAGPMLVVCAHPGDFVWRAAGAIALAVAEDRQVTIVCLSYGERGESASQWRAGKGLDEIKAVRRDEGQRAADALGAKIEFLDAGDYPLVETAALLDELVRIYRRIAPSVVLTHAVEDPYNADHPVAAAIARKARILAQAPGVAPGTGDVLGAPPVFCFEPHQPEMCGFRPDVLLDITPVWDRKRAAMEQLAAQGHLLEYYTDLGRRRGVQARRNSGPNLGLPADSYGEAYQRVFPLVTRTLA</sequence>
<dbReference type="Pfam" id="PF02585">
    <property type="entry name" value="PIG-L"/>
    <property type="match status" value="1"/>
</dbReference>
<dbReference type="Proteomes" id="UP001499967">
    <property type="component" value="Unassembled WGS sequence"/>
</dbReference>
<evidence type="ECO:0000313" key="3">
    <source>
        <dbReference type="Proteomes" id="UP001499967"/>
    </source>
</evidence>
<gene>
    <name evidence="2" type="ORF">GCM10009559_38490</name>
</gene>
<evidence type="ECO:0000256" key="1">
    <source>
        <dbReference type="ARBA" id="ARBA00022833"/>
    </source>
</evidence>
<dbReference type="RefSeq" id="WP_343942846.1">
    <property type="nucleotide sequence ID" value="NZ_BAAAHP010000108.1"/>
</dbReference>
<dbReference type="SUPFAM" id="SSF102588">
    <property type="entry name" value="LmbE-like"/>
    <property type="match status" value="1"/>
</dbReference>
<reference evidence="3" key="1">
    <citation type="journal article" date="2019" name="Int. J. Syst. Evol. Microbiol.">
        <title>The Global Catalogue of Microorganisms (GCM) 10K type strain sequencing project: providing services to taxonomists for standard genome sequencing and annotation.</title>
        <authorList>
            <consortium name="The Broad Institute Genomics Platform"/>
            <consortium name="The Broad Institute Genome Sequencing Center for Infectious Disease"/>
            <person name="Wu L."/>
            <person name="Ma J."/>
        </authorList>
    </citation>
    <scope>NUCLEOTIDE SEQUENCE [LARGE SCALE GENOMIC DNA]</scope>
    <source>
        <strain evidence="3">JCM 11117</strain>
    </source>
</reference>
<keyword evidence="1" id="KW-0862">Zinc</keyword>
<organism evidence="2 3">
    <name type="scientific">Pseudonocardia zijingensis</name>
    <dbReference type="NCBI Taxonomy" id="153376"/>
    <lineage>
        <taxon>Bacteria</taxon>
        <taxon>Bacillati</taxon>
        <taxon>Actinomycetota</taxon>
        <taxon>Actinomycetes</taxon>
        <taxon>Pseudonocardiales</taxon>
        <taxon>Pseudonocardiaceae</taxon>
        <taxon>Pseudonocardia</taxon>
    </lineage>
</organism>
<dbReference type="PANTHER" id="PTHR12993:SF29">
    <property type="entry name" value="BLR3841 PROTEIN"/>
    <property type="match status" value="1"/>
</dbReference>
<accession>A0ABP4B168</accession>
<dbReference type="InterPro" id="IPR024078">
    <property type="entry name" value="LmbE-like_dom_sf"/>
</dbReference>
<dbReference type="InterPro" id="IPR003737">
    <property type="entry name" value="GlcNAc_PI_deacetylase-related"/>
</dbReference>
<dbReference type="Gene3D" id="3.40.50.10320">
    <property type="entry name" value="LmbE-like"/>
    <property type="match status" value="1"/>
</dbReference>
<dbReference type="PANTHER" id="PTHR12993">
    <property type="entry name" value="N-ACETYLGLUCOSAMINYL-PHOSPHATIDYLINOSITOL DE-N-ACETYLASE-RELATED"/>
    <property type="match status" value="1"/>
</dbReference>
<comment type="caution">
    <text evidence="2">The sequence shown here is derived from an EMBL/GenBank/DDBJ whole genome shotgun (WGS) entry which is preliminary data.</text>
</comment>
<proteinExistence type="predicted"/>
<protein>
    <submittedName>
        <fullName evidence="2">PIG-L family deacetylase</fullName>
    </submittedName>
</protein>
<evidence type="ECO:0000313" key="2">
    <source>
        <dbReference type="EMBL" id="GAA0942403.1"/>
    </source>
</evidence>
<dbReference type="EMBL" id="BAAAHP010000108">
    <property type="protein sequence ID" value="GAA0942403.1"/>
    <property type="molecule type" value="Genomic_DNA"/>
</dbReference>
<keyword evidence="3" id="KW-1185">Reference proteome</keyword>
<name>A0ABP4B168_9PSEU</name>